<dbReference type="HAMAP" id="MF_01589">
    <property type="entry name" value="Cx_SAM_synthase"/>
    <property type="match status" value="1"/>
</dbReference>
<dbReference type="InterPro" id="IPR041698">
    <property type="entry name" value="Methyltransf_25"/>
</dbReference>
<feature type="binding site" evidence="3">
    <location>
        <begin position="87"/>
        <end position="88"/>
    </location>
    <ligand>
        <name>S-adenosyl-L-methionine</name>
        <dbReference type="ChEBI" id="CHEBI:59789"/>
    </ligand>
</feature>
<evidence type="ECO:0000259" key="4">
    <source>
        <dbReference type="Pfam" id="PF13649"/>
    </source>
</evidence>
<dbReference type="Gene3D" id="3.40.50.150">
    <property type="entry name" value="Vaccinia Virus protein VP39"/>
    <property type="match status" value="1"/>
</dbReference>
<dbReference type="PANTHER" id="PTHR43861">
    <property type="entry name" value="TRANS-ACONITATE 2-METHYLTRANSFERASE-RELATED"/>
    <property type="match status" value="1"/>
</dbReference>
<feature type="binding site" evidence="3">
    <location>
        <begin position="116"/>
        <end position="117"/>
    </location>
    <ligand>
        <name>S-adenosyl-L-methionine</name>
        <dbReference type="ChEBI" id="CHEBI:59789"/>
    </ligand>
</feature>
<dbReference type="InterPro" id="IPR005271">
    <property type="entry name" value="CmoA"/>
</dbReference>
<dbReference type="PANTHER" id="PTHR43861:SF2">
    <property type="entry name" value="CARBOXY-S-ADENOSYL-L-METHIONINE SYNTHASE"/>
    <property type="match status" value="1"/>
</dbReference>
<dbReference type="EC" id="2.1.3.-" evidence="3"/>
<dbReference type="NCBIfam" id="TIGR00740">
    <property type="entry name" value="carboxy-S-adenosyl-L-methionine synthase CmoA"/>
    <property type="match status" value="1"/>
</dbReference>
<dbReference type="CDD" id="cd02440">
    <property type="entry name" value="AdoMet_MTases"/>
    <property type="match status" value="1"/>
</dbReference>
<keyword evidence="6" id="KW-1185">Reference proteome</keyword>
<dbReference type="RefSeq" id="WP_349659497.1">
    <property type="nucleotide sequence ID" value="NZ_JBEGDG010000005.1"/>
</dbReference>
<dbReference type="EMBL" id="JBEGDG010000005">
    <property type="protein sequence ID" value="MEQ6354857.1"/>
    <property type="molecule type" value="Genomic_DNA"/>
</dbReference>
<evidence type="ECO:0000256" key="3">
    <source>
        <dbReference type="HAMAP-Rule" id="MF_01589"/>
    </source>
</evidence>
<proteinExistence type="inferred from homology"/>
<feature type="domain" description="Methyltransferase" evidence="4">
    <location>
        <begin position="58"/>
        <end position="158"/>
    </location>
</feature>
<name>A0ABV1MQS0_9BACI</name>
<keyword evidence="2 3" id="KW-0949">S-adenosyl-L-methionine</keyword>
<keyword evidence="1 3" id="KW-0808">Transferase</keyword>
<comment type="function">
    <text evidence="3">Catalyzes the conversion of S-adenosyl-L-methionine (SAM) to carboxy-S-adenosyl-L-methionine (Cx-SAM).</text>
</comment>
<dbReference type="Pfam" id="PF13649">
    <property type="entry name" value="Methyltransf_25"/>
    <property type="match status" value="1"/>
</dbReference>
<sequence length="243" mass="28520">MDLDTIYFKKTKVEDFSFNESVSLVFDDMVNRSVPLYKEFQNLIVQYIVKHLVKDTNIYDLGCATGTTLILLNNLLNKTNTKFYGIDNSESMLFKANEKVKEMAKSPQTIHFIQEDLTTINSFIDPGCFILNLTLQFIRPMEREDLLKKLYNSLQQNGFVILYEKLLEEDSLFTRNYIDLYYDYKQQKNYSKLEISRKREELENVLIPFTEIENKNLLKKVGFSKVSTISKYLNFGVIIAIKL</sequence>
<dbReference type="InterPro" id="IPR029063">
    <property type="entry name" value="SAM-dependent_MTases_sf"/>
</dbReference>
<feature type="binding site" evidence="3">
    <location>
        <position position="37"/>
    </location>
    <ligand>
        <name>S-adenosyl-L-methionine</name>
        <dbReference type="ChEBI" id="CHEBI:59789"/>
    </ligand>
</feature>
<evidence type="ECO:0000313" key="6">
    <source>
        <dbReference type="Proteomes" id="UP001478862"/>
    </source>
</evidence>
<evidence type="ECO:0000256" key="2">
    <source>
        <dbReference type="ARBA" id="ARBA00022691"/>
    </source>
</evidence>
<accession>A0ABV1MQS0</accession>
<reference evidence="5 6" key="1">
    <citation type="submission" date="2024-06" db="EMBL/GenBank/DDBJ databases">
        <title>Lysinibacillus zambalefons sp. nov., a Novel Firmicute Isolated from the Poon Bato Zambales Hyperalkaline Spring.</title>
        <authorList>
            <person name="Aja J.A."/>
            <person name="Lazaro J.E.H."/>
            <person name="Llorin L.D."/>
            <person name="Lim K.R."/>
            <person name="Teodosio J."/>
            <person name="Dalisay D.S."/>
        </authorList>
    </citation>
    <scope>NUCLEOTIDE SEQUENCE [LARGE SCALE GENOMIC DNA]</scope>
    <source>
        <strain evidence="5 6">M3</strain>
    </source>
</reference>
<comment type="similarity">
    <text evidence="3">Belongs to the class I-like SAM-binding methyltransferase superfamily. Cx-SAM synthase family.</text>
</comment>
<comment type="catalytic activity">
    <reaction evidence="3">
        <text>prephenate + S-adenosyl-L-methionine = carboxy-S-adenosyl-L-methionine + 3-phenylpyruvate + H2O</text>
        <dbReference type="Rhea" id="RHEA:51692"/>
        <dbReference type="ChEBI" id="CHEBI:15377"/>
        <dbReference type="ChEBI" id="CHEBI:18005"/>
        <dbReference type="ChEBI" id="CHEBI:29934"/>
        <dbReference type="ChEBI" id="CHEBI:59789"/>
        <dbReference type="ChEBI" id="CHEBI:134278"/>
    </reaction>
</comment>
<comment type="caution">
    <text evidence="5">The sequence shown here is derived from an EMBL/GenBank/DDBJ whole genome shotgun (WGS) entry which is preliminary data.</text>
</comment>
<protein>
    <recommendedName>
        <fullName evidence="3">Carboxy-S-adenosyl-L-methionine synthase</fullName>
        <shortName evidence="3">Cx-SAM synthase</shortName>
        <ecNumber evidence="3">2.1.3.-</ecNumber>
    </recommendedName>
</protein>
<dbReference type="Proteomes" id="UP001478862">
    <property type="component" value="Unassembled WGS sequence"/>
</dbReference>
<organism evidence="5 6">
    <name type="scientific">Lysinibacillus zambalensis</name>
    <dbReference type="NCBI Taxonomy" id="3160866"/>
    <lineage>
        <taxon>Bacteria</taxon>
        <taxon>Bacillati</taxon>
        <taxon>Bacillota</taxon>
        <taxon>Bacilli</taxon>
        <taxon>Bacillales</taxon>
        <taxon>Bacillaceae</taxon>
        <taxon>Lysinibacillus</taxon>
    </lineage>
</organism>
<feature type="binding site" evidence="3">
    <location>
        <position position="199"/>
    </location>
    <ligand>
        <name>S-adenosyl-L-methionine</name>
        <dbReference type="ChEBI" id="CHEBI:59789"/>
    </ligand>
</feature>
<dbReference type="PIRSF" id="PIRSF006325">
    <property type="entry name" value="MeTrfase_bac"/>
    <property type="match status" value="1"/>
</dbReference>
<dbReference type="SUPFAM" id="SSF53335">
    <property type="entry name" value="S-adenosyl-L-methionine-dependent methyltransferases"/>
    <property type="match status" value="1"/>
</dbReference>
<gene>
    <name evidence="3 5" type="primary">cmoA</name>
    <name evidence="5" type="ORF">ABNX05_09525</name>
</gene>
<evidence type="ECO:0000256" key="1">
    <source>
        <dbReference type="ARBA" id="ARBA00022679"/>
    </source>
</evidence>
<feature type="binding site" evidence="3">
    <location>
        <position position="132"/>
    </location>
    <ligand>
        <name>S-adenosyl-L-methionine</name>
        <dbReference type="ChEBI" id="CHEBI:59789"/>
    </ligand>
</feature>
<comment type="caution">
    <text evidence="3">Lacks conserved residue(s) required for the propagation of feature annotation.</text>
</comment>
<evidence type="ECO:0000313" key="5">
    <source>
        <dbReference type="EMBL" id="MEQ6354857.1"/>
    </source>
</evidence>